<dbReference type="InterPro" id="IPR036626">
    <property type="entry name" value="GpW_sf"/>
</dbReference>
<gene>
    <name evidence="1" type="ORF">SAMN05444002_1972</name>
</gene>
<dbReference type="Gene3D" id="3.30.1580.10">
    <property type="entry name" value="Head-to-tail joining protein W"/>
    <property type="match status" value="1"/>
</dbReference>
<dbReference type="AlphaFoldDB" id="A0A1N6FUE1"/>
<protein>
    <submittedName>
        <fullName evidence="1">GpW protein</fullName>
    </submittedName>
</protein>
<dbReference type="OrthoDB" id="7868825at2"/>
<name>A0A1N6FUE1_9RHOB</name>
<evidence type="ECO:0000313" key="1">
    <source>
        <dbReference type="EMBL" id="SIN98966.1"/>
    </source>
</evidence>
<proteinExistence type="predicted"/>
<accession>A0A1N6FUE1</accession>
<dbReference type="SUPFAM" id="SSF64210">
    <property type="entry name" value="Head-to-tail joining protein W, gpW"/>
    <property type="match status" value="1"/>
</dbReference>
<dbReference type="Pfam" id="PF02831">
    <property type="entry name" value="gpW"/>
    <property type="match status" value="1"/>
</dbReference>
<dbReference type="InterPro" id="IPR004174">
    <property type="entry name" value="GpW"/>
</dbReference>
<dbReference type="STRING" id="1217970.SAMN05444002_1972"/>
<keyword evidence="2" id="KW-1185">Reference proteome</keyword>
<evidence type="ECO:0000313" key="2">
    <source>
        <dbReference type="Proteomes" id="UP000184932"/>
    </source>
</evidence>
<organism evidence="1 2">
    <name type="scientific">Vannielia litorea</name>
    <dbReference type="NCBI Taxonomy" id="1217970"/>
    <lineage>
        <taxon>Bacteria</taxon>
        <taxon>Pseudomonadati</taxon>
        <taxon>Pseudomonadota</taxon>
        <taxon>Alphaproteobacteria</taxon>
        <taxon>Rhodobacterales</taxon>
        <taxon>Paracoccaceae</taxon>
        <taxon>Vannielia</taxon>
    </lineage>
</organism>
<dbReference type="RefSeq" id="WP_074256050.1">
    <property type="nucleotide sequence ID" value="NZ_FSRL01000001.1"/>
</dbReference>
<sequence>MATTATTAEQLAEARAAYHRLMIGEAALVYVDQNGERIEYTRASAPRLAAYIADLERQVAGQSRPATITFQTSKGT</sequence>
<dbReference type="Proteomes" id="UP000184932">
    <property type="component" value="Unassembled WGS sequence"/>
</dbReference>
<dbReference type="EMBL" id="FSRL01000001">
    <property type="protein sequence ID" value="SIN98966.1"/>
    <property type="molecule type" value="Genomic_DNA"/>
</dbReference>
<dbReference type="GO" id="GO:0019058">
    <property type="term" value="P:viral life cycle"/>
    <property type="evidence" value="ECO:0007669"/>
    <property type="project" value="InterPro"/>
</dbReference>
<reference evidence="2" key="1">
    <citation type="submission" date="2016-11" db="EMBL/GenBank/DDBJ databases">
        <authorList>
            <person name="Varghese N."/>
            <person name="Submissions S."/>
        </authorList>
    </citation>
    <scope>NUCLEOTIDE SEQUENCE [LARGE SCALE GENOMIC DNA]</scope>
    <source>
        <strain evidence="2">DSM 29440</strain>
    </source>
</reference>